<feature type="transmembrane region" description="Helical" evidence="1">
    <location>
        <begin position="6"/>
        <end position="25"/>
    </location>
</feature>
<dbReference type="AlphaFoldDB" id="A0A7L5E4J9"/>
<keyword evidence="3" id="KW-1185">Reference proteome</keyword>
<accession>A0A7L5E4J9</accession>
<sequence length="63" mass="7313">MSAKFFYLFMVGGTIAFGLLVYKLFTAHTATKFGTLLDDLIAMLILYYLAYKVYHEKKDNEMM</sequence>
<name>A0A7L5E4J9_9SPHI</name>
<keyword evidence="1" id="KW-0812">Transmembrane</keyword>
<gene>
    <name evidence="2" type="ORF">HH214_17445</name>
</gene>
<evidence type="ECO:0000313" key="2">
    <source>
        <dbReference type="EMBL" id="QJD97528.1"/>
    </source>
</evidence>
<dbReference type="RefSeq" id="WP_169609781.1">
    <property type="nucleotide sequence ID" value="NZ_CP051682.1"/>
</dbReference>
<organism evidence="2 3">
    <name type="scientific">Mucilaginibacter robiniae</name>
    <dbReference type="NCBI Taxonomy" id="2728022"/>
    <lineage>
        <taxon>Bacteria</taxon>
        <taxon>Pseudomonadati</taxon>
        <taxon>Bacteroidota</taxon>
        <taxon>Sphingobacteriia</taxon>
        <taxon>Sphingobacteriales</taxon>
        <taxon>Sphingobacteriaceae</taxon>
        <taxon>Mucilaginibacter</taxon>
    </lineage>
</organism>
<dbReference type="EMBL" id="CP051682">
    <property type="protein sequence ID" value="QJD97528.1"/>
    <property type="molecule type" value="Genomic_DNA"/>
</dbReference>
<keyword evidence="1" id="KW-0472">Membrane</keyword>
<evidence type="ECO:0000313" key="3">
    <source>
        <dbReference type="Proteomes" id="UP000503278"/>
    </source>
</evidence>
<proteinExistence type="predicted"/>
<keyword evidence="1" id="KW-1133">Transmembrane helix</keyword>
<protein>
    <submittedName>
        <fullName evidence="2">Uncharacterized protein</fullName>
    </submittedName>
</protein>
<dbReference type="KEGG" id="mrob:HH214_17445"/>
<dbReference type="Proteomes" id="UP000503278">
    <property type="component" value="Chromosome"/>
</dbReference>
<reference evidence="2 3" key="1">
    <citation type="submission" date="2020-04" db="EMBL/GenBank/DDBJ databases">
        <title>Genome sequencing of novel species.</title>
        <authorList>
            <person name="Heo J."/>
            <person name="Kim S.-J."/>
            <person name="Kim J.-S."/>
            <person name="Hong S.-B."/>
            <person name="Kwon S.-W."/>
        </authorList>
    </citation>
    <scope>NUCLEOTIDE SEQUENCE [LARGE SCALE GENOMIC DNA]</scope>
    <source>
        <strain evidence="2 3">F39-2</strain>
    </source>
</reference>
<evidence type="ECO:0000256" key="1">
    <source>
        <dbReference type="SAM" id="Phobius"/>
    </source>
</evidence>
<feature type="transmembrane region" description="Helical" evidence="1">
    <location>
        <begin position="37"/>
        <end position="54"/>
    </location>
</feature>